<reference evidence="2" key="1">
    <citation type="submission" date="2022-10" db="EMBL/GenBank/DDBJ databases">
        <title>Determination and structural analysis of whole genome sequence of Sarocladium strictum F4-1.</title>
        <authorList>
            <person name="Hu L."/>
            <person name="Jiang Y."/>
        </authorList>
    </citation>
    <scope>NUCLEOTIDE SEQUENCE</scope>
    <source>
        <strain evidence="2">F4-1</strain>
    </source>
</reference>
<protein>
    <submittedName>
        <fullName evidence="2">Uncharacterized protein</fullName>
    </submittedName>
</protein>
<feature type="compositionally biased region" description="Basic and acidic residues" evidence="1">
    <location>
        <begin position="351"/>
        <end position="363"/>
    </location>
</feature>
<evidence type="ECO:0000313" key="3">
    <source>
        <dbReference type="Proteomes" id="UP001175261"/>
    </source>
</evidence>
<feature type="compositionally biased region" description="Polar residues" evidence="1">
    <location>
        <begin position="393"/>
        <end position="402"/>
    </location>
</feature>
<feature type="region of interest" description="Disordered" evidence="1">
    <location>
        <begin position="346"/>
        <end position="376"/>
    </location>
</feature>
<feature type="compositionally biased region" description="Polar residues" evidence="1">
    <location>
        <begin position="130"/>
        <end position="144"/>
    </location>
</feature>
<comment type="caution">
    <text evidence="2">The sequence shown here is derived from an EMBL/GenBank/DDBJ whole genome shotgun (WGS) entry which is preliminary data.</text>
</comment>
<feature type="region of interest" description="Disordered" evidence="1">
    <location>
        <begin position="84"/>
        <end position="144"/>
    </location>
</feature>
<sequence length="975" mass="106073">MLRRNSKYRQRRPLSRSKSTHSIIRDPVDSLQSIDPATARRDAHIAATLSYSRAHGDTATTAHMSIRSEDNAGFGPGCDRRMDVSTGPSCTEDLSHATGMTHLSDDPQRRQSVRFTGPKARLRRNLAPRASQNRASVGEQKTSAVTANQSLKDIAELHGKAFGFQSLTRNYLRSLKAAEQSSATEENETIPHPGQRKLRKSRSIRSRYAALNACSDETKLGLSSEPLPFGLGGDATLRPLSQPSRELALKLARERFQQQLGTEGHQPLRSQPSGFFRSRNKRSESSMALRKSLRNSSNTSAALSSAFSGQSIEISKQSGLRNTARKVSHSLRAKVKGLFNRPKLSQGFSHLQDEDTQDCHDGGESGLEDDPTPAGEVSMSCVASYIPSLHAVPSSQQMQSRKGSMESLDAPGDQLADDKSRVTSWTDSVANTLPSQSAAGEWERQRLSVIRETGAHMSSSSIPRPPQSLSPEVTVSSDRVYAALMKRLENINGPEDQHRVQEVGGTAMLGDASTENSPRGPVVCPTIRCVPSDDDVFSDDRSLCGRPADVSLPFRSFGSVNDPATDTVTHLSHGNNLRGSPRSTKSKTISHRSSAFFSSPSTHLFRATSPYRRALQQMQKPTPVERHDQQDGGLSVPSPIVLPSRRPSTVGSDNGQTKASEPSLYSNTGEDVVANPWNIGDPAVDRCPRPPSSSKPSAHSNARDISSVSSVEWKQRLSSEVASRESSPLKLIGMGHVRELTEIESPDERRKTEMSSRGSIAPGTPLQPIHSNSRSSSAVRATHEPREQGAQKAENDHPSIRKAGLDSAHKAPVIPIRSALRAIPPRGSVPHAQLEGEPRQPGSPEQWPLVVPVRSAGSCGRGTKGAHRTRSRLDTVMTHSWQTDPLGSPEKPQRPSTASPGHRAEWGTDRTLRQLRLGDHKGGLENPSAVKPNTDRGTKSSGSKRMVDLFLSSRRRRSQEPRSRSTSKTSVLAFL</sequence>
<feature type="compositionally biased region" description="Basic and acidic residues" evidence="1">
    <location>
        <begin position="902"/>
        <end position="923"/>
    </location>
</feature>
<dbReference type="EMBL" id="JAPDFR010000001">
    <property type="protein sequence ID" value="KAK0392922.1"/>
    <property type="molecule type" value="Genomic_DNA"/>
</dbReference>
<feature type="region of interest" description="Disordered" evidence="1">
    <location>
        <begin position="392"/>
        <end position="419"/>
    </location>
</feature>
<feature type="region of interest" description="Disordered" evidence="1">
    <location>
        <begin position="454"/>
        <end position="473"/>
    </location>
</feature>
<feature type="region of interest" description="Disordered" evidence="1">
    <location>
        <begin position="570"/>
        <end position="601"/>
    </location>
</feature>
<feature type="compositionally biased region" description="Basic residues" evidence="1">
    <location>
        <begin position="194"/>
        <end position="203"/>
    </location>
</feature>
<dbReference type="Proteomes" id="UP001175261">
    <property type="component" value="Unassembled WGS sequence"/>
</dbReference>
<feature type="compositionally biased region" description="Low complexity" evidence="1">
    <location>
        <begin position="591"/>
        <end position="601"/>
    </location>
</feature>
<feature type="region of interest" description="Disordered" evidence="1">
    <location>
        <begin position="1"/>
        <end position="29"/>
    </location>
</feature>
<accession>A0AA39GVK5</accession>
<feature type="region of interest" description="Disordered" evidence="1">
    <location>
        <begin position="615"/>
        <end position="712"/>
    </location>
</feature>
<feature type="region of interest" description="Disordered" evidence="1">
    <location>
        <begin position="179"/>
        <end position="203"/>
    </location>
</feature>
<feature type="compositionally biased region" description="Basic and acidic residues" evidence="1">
    <location>
        <begin position="781"/>
        <end position="809"/>
    </location>
</feature>
<feature type="compositionally biased region" description="Polar residues" evidence="1">
    <location>
        <begin position="570"/>
        <end position="583"/>
    </location>
</feature>
<feature type="region of interest" description="Disordered" evidence="1">
    <location>
        <begin position="737"/>
        <end position="975"/>
    </location>
</feature>
<feature type="region of interest" description="Disordered" evidence="1">
    <location>
        <begin position="260"/>
        <end position="295"/>
    </location>
</feature>
<feature type="compositionally biased region" description="Basic and acidic residues" evidence="1">
    <location>
        <begin position="737"/>
        <end position="754"/>
    </location>
</feature>
<dbReference type="AlphaFoldDB" id="A0AA39GVK5"/>
<proteinExistence type="predicted"/>
<feature type="compositionally biased region" description="Polar residues" evidence="1">
    <location>
        <begin position="769"/>
        <end position="779"/>
    </location>
</feature>
<feature type="compositionally biased region" description="Polar residues" evidence="1">
    <location>
        <begin position="646"/>
        <end position="669"/>
    </location>
</feature>
<evidence type="ECO:0000313" key="2">
    <source>
        <dbReference type="EMBL" id="KAK0392922.1"/>
    </source>
</evidence>
<feature type="compositionally biased region" description="Polar residues" evidence="1">
    <location>
        <begin position="698"/>
        <end position="712"/>
    </location>
</feature>
<evidence type="ECO:0000256" key="1">
    <source>
        <dbReference type="SAM" id="MobiDB-lite"/>
    </source>
</evidence>
<organism evidence="2 3">
    <name type="scientific">Sarocladium strictum</name>
    <name type="common">Black bundle disease fungus</name>
    <name type="synonym">Acremonium strictum</name>
    <dbReference type="NCBI Taxonomy" id="5046"/>
    <lineage>
        <taxon>Eukaryota</taxon>
        <taxon>Fungi</taxon>
        <taxon>Dikarya</taxon>
        <taxon>Ascomycota</taxon>
        <taxon>Pezizomycotina</taxon>
        <taxon>Sordariomycetes</taxon>
        <taxon>Hypocreomycetidae</taxon>
        <taxon>Hypocreales</taxon>
        <taxon>Sarocladiaceae</taxon>
        <taxon>Sarocladium</taxon>
    </lineage>
</organism>
<feature type="compositionally biased region" description="Basic residues" evidence="1">
    <location>
        <begin position="1"/>
        <end position="19"/>
    </location>
</feature>
<name>A0AA39GVK5_SARSR</name>
<keyword evidence="3" id="KW-1185">Reference proteome</keyword>
<gene>
    <name evidence="2" type="ORF">NLU13_2416</name>
</gene>